<name>A0A7H1C1X3_9PAST</name>
<keyword evidence="4" id="KW-1185">Reference proteome</keyword>
<dbReference type="PANTHER" id="PTHR34406:SF2">
    <property type="entry name" value="PERIPLASMIC PROTEIN"/>
    <property type="match status" value="1"/>
</dbReference>
<evidence type="ECO:0000313" key="4">
    <source>
        <dbReference type="Proteomes" id="UP000576260"/>
    </source>
</evidence>
<feature type="chain" id="PRO_5028915879" evidence="1">
    <location>
        <begin position="19"/>
        <end position="186"/>
    </location>
</feature>
<feature type="signal peptide" evidence="1">
    <location>
        <begin position="1"/>
        <end position="18"/>
    </location>
</feature>
<dbReference type="AlphaFoldDB" id="A0A7H1C1X3"/>
<protein>
    <submittedName>
        <fullName evidence="3">Polyisoprenoid-binding protein</fullName>
    </submittedName>
</protein>
<dbReference type="KEGG" id="mbos:ICJ55_09560"/>
<keyword evidence="1" id="KW-0732">Signal</keyword>
<evidence type="ECO:0000259" key="2">
    <source>
        <dbReference type="SMART" id="SM00867"/>
    </source>
</evidence>
<dbReference type="Pfam" id="PF04264">
    <property type="entry name" value="YceI"/>
    <property type="match status" value="1"/>
</dbReference>
<dbReference type="InterPro" id="IPR036761">
    <property type="entry name" value="TTHA0802/YceI-like_sf"/>
</dbReference>
<dbReference type="Gene3D" id="2.40.128.110">
    <property type="entry name" value="Lipid/polyisoprenoid-binding, YceI-like"/>
    <property type="match status" value="1"/>
</dbReference>
<proteinExistence type="predicted"/>
<feature type="domain" description="Lipid/polyisoprenoid-binding YceI-like" evidence="2">
    <location>
        <begin position="20"/>
        <end position="184"/>
    </location>
</feature>
<sequence length="186" mass="20373">MKKIVMLAAAITAVSANAATYKIDPYHANARFSIDHFGTSSNVGGFYNLTGELQLDVEKGTGSIDVTIPVSSLQASSQDFTNHLKSADLFHAEKFPEMRFVSTKFHFADKKVTEVEGNLTLLGKTHPVTLKATKFNCYQSPMLKAEVCGGDFVTTIDRSQWGMNYLVDVGMTKDVEIAIQIEAAKQ</sequence>
<dbReference type="RefSeq" id="WP_188156592.1">
    <property type="nucleotide sequence ID" value="NZ_CP061280.1"/>
</dbReference>
<dbReference type="Proteomes" id="UP000576260">
    <property type="component" value="Chromosome"/>
</dbReference>
<dbReference type="PANTHER" id="PTHR34406">
    <property type="entry name" value="PROTEIN YCEI"/>
    <property type="match status" value="1"/>
</dbReference>
<evidence type="ECO:0000256" key="1">
    <source>
        <dbReference type="SAM" id="SignalP"/>
    </source>
</evidence>
<gene>
    <name evidence="3" type="ORF">ICJ55_09560</name>
</gene>
<dbReference type="InterPro" id="IPR007372">
    <property type="entry name" value="Lipid/polyisoprenoid-bd_YceI"/>
</dbReference>
<dbReference type="SMART" id="SM00867">
    <property type="entry name" value="YceI"/>
    <property type="match status" value="1"/>
</dbReference>
<accession>A0A7H1C1X3</accession>
<organism evidence="3 4">
    <name type="scientific">Mannheimia bovis</name>
    <dbReference type="NCBI Taxonomy" id="2770636"/>
    <lineage>
        <taxon>Bacteria</taxon>
        <taxon>Pseudomonadati</taxon>
        <taxon>Pseudomonadota</taxon>
        <taxon>Gammaproteobacteria</taxon>
        <taxon>Pasteurellales</taxon>
        <taxon>Pasteurellaceae</taxon>
        <taxon>Mannheimia</taxon>
    </lineage>
</organism>
<dbReference type="SUPFAM" id="SSF101874">
    <property type="entry name" value="YceI-like"/>
    <property type="match status" value="1"/>
</dbReference>
<reference evidence="3 4" key="1">
    <citation type="submission" date="2020-09" db="EMBL/GenBank/DDBJ databases">
        <title>Mannheimia bovis sp.nov., isolated from a cow.</title>
        <authorList>
            <person name="Li F."/>
        </authorList>
    </citation>
    <scope>NUCLEOTIDE SEQUENCE [LARGE SCALE GENOMIC DNA]</scope>
    <source>
        <strain evidence="3 4">ZY190616</strain>
    </source>
</reference>
<evidence type="ECO:0000313" key="3">
    <source>
        <dbReference type="EMBL" id="QNS14978.1"/>
    </source>
</evidence>
<dbReference type="EMBL" id="CP061280">
    <property type="protein sequence ID" value="QNS14978.1"/>
    <property type="molecule type" value="Genomic_DNA"/>
</dbReference>